<gene>
    <name evidence="5" type="ORF">ORV05_33055</name>
</gene>
<comment type="similarity">
    <text evidence="2">Belongs to the EspG family.</text>
</comment>
<evidence type="ECO:0000256" key="1">
    <source>
        <dbReference type="ARBA" id="ARBA00004496"/>
    </source>
</evidence>
<evidence type="ECO:0000256" key="4">
    <source>
        <dbReference type="ARBA" id="ARBA00023186"/>
    </source>
</evidence>
<dbReference type="Proteomes" id="UP001163203">
    <property type="component" value="Chromosome"/>
</dbReference>
<organism evidence="5 6">
    <name type="scientific">Amycolatopsis cynarae</name>
    <dbReference type="NCBI Taxonomy" id="2995223"/>
    <lineage>
        <taxon>Bacteria</taxon>
        <taxon>Bacillati</taxon>
        <taxon>Actinomycetota</taxon>
        <taxon>Actinomycetes</taxon>
        <taxon>Pseudonocardiales</taxon>
        <taxon>Pseudonocardiaceae</taxon>
        <taxon>Amycolatopsis</taxon>
    </lineage>
</organism>
<evidence type="ECO:0000256" key="3">
    <source>
        <dbReference type="ARBA" id="ARBA00022490"/>
    </source>
</evidence>
<keyword evidence="6" id="KW-1185">Reference proteome</keyword>
<comment type="subcellular location">
    <subcellularLocation>
        <location evidence="1">Cytoplasm</location>
    </subcellularLocation>
</comment>
<evidence type="ECO:0000313" key="5">
    <source>
        <dbReference type="EMBL" id="WAL65651.1"/>
    </source>
</evidence>
<proteinExistence type="inferred from homology"/>
<dbReference type="Pfam" id="PF14011">
    <property type="entry name" value="ESX-1_EspG"/>
    <property type="match status" value="1"/>
</dbReference>
<sequence>MSEVLNGPLKLSTPILINLIRRRGGEPHPTLASTPVFVEEDVQRTADQAVNTLLTEHGLMGPRGMDRDLLGLVESLSRPDLEYYGWFEGQFPGSPPNFSVLAGSGSGGAFVLVRLIDEESVILAPERPEELLAGFLNQIPQGRPGLGQPLIATKSEFVTGRDAAADDADFTVMRSARDVARPAPAKEMKRLMGAPRTGAGSLYVAARSRGGSRRRCEKPLNFIDTAEGRWLMEERPARGEPLIVFTPATPQVLGDRLRNAQSALG</sequence>
<keyword evidence="3" id="KW-0963">Cytoplasm</keyword>
<dbReference type="RefSeq" id="WP_268755798.1">
    <property type="nucleotide sequence ID" value="NZ_CP113836.1"/>
</dbReference>
<dbReference type="InterPro" id="IPR025734">
    <property type="entry name" value="EspG"/>
</dbReference>
<accession>A0ABY7B044</accession>
<protein>
    <submittedName>
        <fullName evidence="5">ESX secretion-associated protein EspG</fullName>
    </submittedName>
</protein>
<name>A0ABY7B044_9PSEU</name>
<dbReference type="EMBL" id="CP113836">
    <property type="protein sequence ID" value="WAL65651.1"/>
    <property type="molecule type" value="Genomic_DNA"/>
</dbReference>
<reference evidence="5" key="1">
    <citation type="submission" date="2022-11" db="EMBL/GenBank/DDBJ databases">
        <authorList>
            <person name="Mo P."/>
        </authorList>
    </citation>
    <scope>NUCLEOTIDE SEQUENCE</scope>
    <source>
        <strain evidence="5">HUAS 11-8</strain>
    </source>
</reference>
<evidence type="ECO:0000256" key="2">
    <source>
        <dbReference type="ARBA" id="ARBA00006411"/>
    </source>
</evidence>
<evidence type="ECO:0000313" key="6">
    <source>
        <dbReference type="Proteomes" id="UP001163203"/>
    </source>
</evidence>
<keyword evidence="4" id="KW-0143">Chaperone</keyword>